<keyword evidence="1" id="KW-0479">Metal-binding</keyword>
<dbReference type="AlphaFoldDB" id="A0AAE0AHH5"/>
<dbReference type="SMART" id="SM00575">
    <property type="entry name" value="ZnF_PMZ"/>
    <property type="match status" value="1"/>
</dbReference>
<proteinExistence type="predicted"/>
<keyword evidence="7" id="KW-1185">Reference proteome</keyword>
<reference evidence="6" key="1">
    <citation type="journal article" date="2023" name="Plant J.">
        <title>Genome sequences and population genomics provide insights into the demographic history, inbreeding, and mutation load of two 'living fossil' tree species of Dipteronia.</title>
        <authorList>
            <person name="Feng Y."/>
            <person name="Comes H.P."/>
            <person name="Chen J."/>
            <person name="Zhu S."/>
            <person name="Lu R."/>
            <person name="Zhang X."/>
            <person name="Li P."/>
            <person name="Qiu J."/>
            <person name="Olsen K.M."/>
            <person name="Qiu Y."/>
        </authorList>
    </citation>
    <scope>NUCLEOTIDE SEQUENCE</scope>
    <source>
        <strain evidence="6">NBL</strain>
    </source>
</reference>
<dbReference type="InterPro" id="IPR006564">
    <property type="entry name" value="Znf_PMZ"/>
</dbReference>
<evidence type="ECO:0000256" key="2">
    <source>
        <dbReference type="ARBA" id="ARBA00022771"/>
    </source>
</evidence>
<feature type="domain" description="SWIM-type" evidence="5">
    <location>
        <begin position="55"/>
        <end position="87"/>
    </location>
</feature>
<comment type="caution">
    <text evidence="6">The sequence shown here is derived from an EMBL/GenBank/DDBJ whole genome shotgun (WGS) entry which is preliminary data.</text>
</comment>
<sequence>MRIIQKKHEQCLQWATALPLAIYKRLEVIKKEARHIIPILADEDEYEVKDISRHYIMKLNSHYCECGLWQISGLPCKHVVVCVNTWRKDLNDYVHPYLKKEAYLRTYSFMIHPISNESTWPEVEVDNEVQPPVKKKDFLEGLSLLEEWRQMSKEGM</sequence>
<evidence type="ECO:0000256" key="1">
    <source>
        <dbReference type="ARBA" id="ARBA00022723"/>
    </source>
</evidence>
<evidence type="ECO:0000313" key="7">
    <source>
        <dbReference type="Proteomes" id="UP001281410"/>
    </source>
</evidence>
<dbReference type="PROSITE" id="PS50966">
    <property type="entry name" value="ZF_SWIM"/>
    <property type="match status" value="1"/>
</dbReference>
<evidence type="ECO:0000259" key="5">
    <source>
        <dbReference type="PROSITE" id="PS50966"/>
    </source>
</evidence>
<keyword evidence="3" id="KW-0862">Zinc</keyword>
<protein>
    <recommendedName>
        <fullName evidence="5">SWIM-type domain-containing protein</fullName>
    </recommendedName>
</protein>
<evidence type="ECO:0000256" key="3">
    <source>
        <dbReference type="ARBA" id="ARBA00022833"/>
    </source>
</evidence>
<dbReference type="EMBL" id="JANJYJ010000004">
    <property type="protein sequence ID" value="KAK3217938.1"/>
    <property type="molecule type" value="Genomic_DNA"/>
</dbReference>
<name>A0AAE0AHH5_9ROSI</name>
<evidence type="ECO:0000313" key="6">
    <source>
        <dbReference type="EMBL" id="KAK3217938.1"/>
    </source>
</evidence>
<dbReference type="Pfam" id="PF04434">
    <property type="entry name" value="SWIM"/>
    <property type="match status" value="1"/>
</dbReference>
<accession>A0AAE0AHH5</accession>
<dbReference type="InterPro" id="IPR007527">
    <property type="entry name" value="Znf_SWIM"/>
</dbReference>
<organism evidence="6 7">
    <name type="scientific">Dipteronia sinensis</name>
    <dbReference type="NCBI Taxonomy" id="43782"/>
    <lineage>
        <taxon>Eukaryota</taxon>
        <taxon>Viridiplantae</taxon>
        <taxon>Streptophyta</taxon>
        <taxon>Embryophyta</taxon>
        <taxon>Tracheophyta</taxon>
        <taxon>Spermatophyta</taxon>
        <taxon>Magnoliopsida</taxon>
        <taxon>eudicotyledons</taxon>
        <taxon>Gunneridae</taxon>
        <taxon>Pentapetalae</taxon>
        <taxon>rosids</taxon>
        <taxon>malvids</taxon>
        <taxon>Sapindales</taxon>
        <taxon>Sapindaceae</taxon>
        <taxon>Hippocastanoideae</taxon>
        <taxon>Acereae</taxon>
        <taxon>Dipteronia</taxon>
    </lineage>
</organism>
<evidence type="ECO:0000256" key="4">
    <source>
        <dbReference type="PROSITE-ProRule" id="PRU00325"/>
    </source>
</evidence>
<gene>
    <name evidence="6" type="ORF">Dsin_011908</name>
</gene>
<dbReference type="Proteomes" id="UP001281410">
    <property type="component" value="Unassembled WGS sequence"/>
</dbReference>
<keyword evidence="2 4" id="KW-0863">Zinc-finger</keyword>
<dbReference type="PANTHER" id="PTHR31973">
    <property type="entry name" value="POLYPROTEIN, PUTATIVE-RELATED"/>
    <property type="match status" value="1"/>
</dbReference>
<dbReference type="PANTHER" id="PTHR31973:SF187">
    <property type="entry name" value="MUTATOR TRANSPOSASE MUDRA PROTEIN"/>
    <property type="match status" value="1"/>
</dbReference>
<dbReference type="GO" id="GO:0008270">
    <property type="term" value="F:zinc ion binding"/>
    <property type="evidence" value="ECO:0007669"/>
    <property type="project" value="UniProtKB-KW"/>
</dbReference>